<dbReference type="Gene3D" id="3.60.10.10">
    <property type="entry name" value="Endonuclease/exonuclease/phosphatase"/>
    <property type="match status" value="1"/>
</dbReference>
<keyword evidence="3" id="KW-1185">Reference proteome</keyword>
<gene>
    <name evidence="2" type="ORF">C1H46_010027</name>
</gene>
<organism evidence="2 3">
    <name type="scientific">Malus baccata</name>
    <name type="common">Siberian crab apple</name>
    <name type="synonym">Pyrus baccata</name>
    <dbReference type="NCBI Taxonomy" id="106549"/>
    <lineage>
        <taxon>Eukaryota</taxon>
        <taxon>Viridiplantae</taxon>
        <taxon>Streptophyta</taxon>
        <taxon>Embryophyta</taxon>
        <taxon>Tracheophyta</taxon>
        <taxon>Spermatophyta</taxon>
        <taxon>Magnoliopsida</taxon>
        <taxon>eudicotyledons</taxon>
        <taxon>Gunneridae</taxon>
        <taxon>Pentapetalae</taxon>
        <taxon>rosids</taxon>
        <taxon>fabids</taxon>
        <taxon>Rosales</taxon>
        <taxon>Rosaceae</taxon>
        <taxon>Amygdaloideae</taxon>
        <taxon>Maleae</taxon>
        <taxon>Malus</taxon>
    </lineage>
</organism>
<accession>A0A540N027</accession>
<proteinExistence type="predicted"/>
<dbReference type="GO" id="GO:0003824">
    <property type="term" value="F:catalytic activity"/>
    <property type="evidence" value="ECO:0007669"/>
    <property type="project" value="InterPro"/>
</dbReference>
<dbReference type="PANTHER" id="PTHR33710">
    <property type="entry name" value="BNAC02G09200D PROTEIN"/>
    <property type="match status" value="1"/>
</dbReference>
<dbReference type="InterPro" id="IPR005135">
    <property type="entry name" value="Endo/exonuclease/phosphatase"/>
</dbReference>
<dbReference type="AlphaFoldDB" id="A0A540N027"/>
<feature type="domain" description="Endonuclease/exonuclease/phosphatase" evidence="1">
    <location>
        <begin position="56"/>
        <end position="174"/>
    </location>
</feature>
<dbReference type="STRING" id="106549.A0A540N027"/>
<reference evidence="2 3" key="1">
    <citation type="journal article" date="2019" name="G3 (Bethesda)">
        <title>Sequencing of a Wild Apple (Malus baccata) Genome Unravels the Differences Between Cultivated and Wild Apple Species Regarding Disease Resistance and Cold Tolerance.</title>
        <authorList>
            <person name="Chen X."/>
        </authorList>
    </citation>
    <scope>NUCLEOTIDE SEQUENCE [LARGE SCALE GENOMIC DNA]</scope>
    <source>
        <strain evidence="3">cv. Shandingzi</strain>
        <tissue evidence="2">Leaves</tissue>
    </source>
</reference>
<dbReference type="SUPFAM" id="SSF56219">
    <property type="entry name" value="DNase I-like"/>
    <property type="match status" value="1"/>
</dbReference>
<dbReference type="Proteomes" id="UP000315295">
    <property type="component" value="Unassembled WGS sequence"/>
</dbReference>
<dbReference type="PANTHER" id="PTHR33710:SF77">
    <property type="entry name" value="DNASE I-LIKE SUPERFAMILY PROTEIN"/>
    <property type="match status" value="1"/>
</dbReference>
<name>A0A540N027_MALBA</name>
<sequence>MGYINGIDVAPVGRAGGLSLWWDDTVQVNVRDSSKHFIDVTCSIVDLQRVFRFTGVYGTSYRSEKVDFWRGMIQNFGSNDTPWICGGDFNEFLWDHEKSGGAEVRYNRTRYLEEFMSKLEILDFGYNGPKFTWRGKRNGQLVEARLDRALGNENWQVLWPNCLVSIGTMLGSDHNPVIVHCAPKVDIRKKIFRFEAYWANEDDCKEIVRQVWVQPQEGNSVERWSKKICDCFKWPGRKFSQRHWKIQKLMSHLGRLQMDWRSNSQEIEDVSKAVDTLWSQEESVWKQKSRVQWLQEGDANTKFFHQSTLQRRRRNKVVTLKSDNEEKRSLVFVLVENDIATIHSACIKETVIPKFDHAVNGLLRGGGTSSSSEDLHVFEGEVVGLLPFPPSKKRYRRKFTVEQKERMRVEDSEAG</sequence>
<evidence type="ECO:0000259" key="1">
    <source>
        <dbReference type="Pfam" id="PF03372"/>
    </source>
</evidence>
<dbReference type="EMBL" id="VIEB01000141">
    <property type="protein sequence ID" value="TQE04408.1"/>
    <property type="molecule type" value="Genomic_DNA"/>
</dbReference>
<dbReference type="Pfam" id="PF03372">
    <property type="entry name" value="Exo_endo_phos"/>
    <property type="match status" value="1"/>
</dbReference>
<evidence type="ECO:0000313" key="2">
    <source>
        <dbReference type="EMBL" id="TQE04408.1"/>
    </source>
</evidence>
<comment type="caution">
    <text evidence="2">The sequence shown here is derived from an EMBL/GenBank/DDBJ whole genome shotgun (WGS) entry which is preliminary data.</text>
</comment>
<protein>
    <recommendedName>
        <fullName evidence="1">Endonuclease/exonuclease/phosphatase domain-containing protein</fullName>
    </recommendedName>
</protein>
<evidence type="ECO:0000313" key="3">
    <source>
        <dbReference type="Proteomes" id="UP000315295"/>
    </source>
</evidence>
<dbReference type="InterPro" id="IPR036691">
    <property type="entry name" value="Endo/exonu/phosph_ase_sf"/>
</dbReference>